<protein>
    <submittedName>
        <fullName evidence="2">Uncharacterized protein</fullName>
    </submittedName>
</protein>
<gene>
    <name evidence="2" type="ORF">PC117_g24397</name>
</gene>
<reference evidence="2" key="1">
    <citation type="submission" date="2018-10" db="EMBL/GenBank/DDBJ databases">
        <title>Effector identification in a new, highly contiguous assembly of the strawberry crown rot pathogen Phytophthora cactorum.</title>
        <authorList>
            <person name="Armitage A.D."/>
            <person name="Nellist C.F."/>
            <person name="Bates H."/>
            <person name="Vickerstaff R.J."/>
            <person name="Harrison R.J."/>
        </authorList>
    </citation>
    <scope>NUCLEOTIDE SEQUENCE</scope>
    <source>
        <strain evidence="2">4040</strain>
    </source>
</reference>
<accession>A0A8T1AWU6</accession>
<dbReference type="EMBL" id="RCMK01001632">
    <property type="protein sequence ID" value="KAG2890776.1"/>
    <property type="molecule type" value="Genomic_DNA"/>
</dbReference>
<evidence type="ECO:0000313" key="3">
    <source>
        <dbReference type="Proteomes" id="UP000736787"/>
    </source>
</evidence>
<evidence type="ECO:0000256" key="1">
    <source>
        <dbReference type="SAM" id="MobiDB-lite"/>
    </source>
</evidence>
<name>A0A8T1AWU6_9STRA</name>
<dbReference type="Proteomes" id="UP000736787">
    <property type="component" value="Unassembled WGS sequence"/>
</dbReference>
<evidence type="ECO:0000313" key="2">
    <source>
        <dbReference type="EMBL" id="KAG2890776.1"/>
    </source>
</evidence>
<dbReference type="AlphaFoldDB" id="A0A8T1AWU6"/>
<comment type="caution">
    <text evidence="2">The sequence shown here is derived from an EMBL/GenBank/DDBJ whole genome shotgun (WGS) entry which is preliminary data.</text>
</comment>
<proteinExistence type="predicted"/>
<organism evidence="2 3">
    <name type="scientific">Phytophthora cactorum</name>
    <dbReference type="NCBI Taxonomy" id="29920"/>
    <lineage>
        <taxon>Eukaryota</taxon>
        <taxon>Sar</taxon>
        <taxon>Stramenopiles</taxon>
        <taxon>Oomycota</taxon>
        <taxon>Peronosporomycetes</taxon>
        <taxon>Peronosporales</taxon>
        <taxon>Peronosporaceae</taxon>
        <taxon>Phytophthora</taxon>
    </lineage>
</organism>
<sequence length="32" mass="3670">MATPSELRGLERNNPGGLLQVKERKTKRNFQT</sequence>
<feature type="region of interest" description="Disordered" evidence="1">
    <location>
        <begin position="1"/>
        <end position="32"/>
    </location>
</feature>